<comment type="caution">
    <text evidence="2">The sequence shown here is derived from an EMBL/GenBank/DDBJ whole genome shotgun (WGS) entry which is preliminary data.</text>
</comment>
<proteinExistence type="predicted"/>
<name>A0AAV7RBS3_PLEWA</name>
<keyword evidence="3" id="KW-1185">Reference proteome</keyword>
<evidence type="ECO:0000313" key="3">
    <source>
        <dbReference type="Proteomes" id="UP001066276"/>
    </source>
</evidence>
<dbReference type="EMBL" id="JANPWB010000009">
    <property type="protein sequence ID" value="KAJ1149769.1"/>
    <property type="molecule type" value="Genomic_DNA"/>
</dbReference>
<dbReference type="Proteomes" id="UP001066276">
    <property type="component" value="Chromosome 5"/>
</dbReference>
<protein>
    <submittedName>
        <fullName evidence="2">Uncharacterized protein</fullName>
    </submittedName>
</protein>
<keyword evidence="1" id="KW-1133">Transmembrane helix</keyword>
<reference evidence="2" key="1">
    <citation type="journal article" date="2022" name="bioRxiv">
        <title>Sequencing and chromosome-scale assembly of the giantPleurodeles waltlgenome.</title>
        <authorList>
            <person name="Brown T."/>
            <person name="Elewa A."/>
            <person name="Iarovenko S."/>
            <person name="Subramanian E."/>
            <person name="Araus A.J."/>
            <person name="Petzold A."/>
            <person name="Susuki M."/>
            <person name="Suzuki K.-i.T."/>
            <person name="Hayashi T."/>
            <person name="Toyoda A."/>
            <person name="Oliveira C."/>
            <person name="Osipova E."/>
            <person name="Leigh N.D."/>
            <person name="Simon A."/>
            <person name="Yun M.H."/>
        </authorList>
    </citation>
    <scope>NUCLEOTIDE SEQUENCE</scope>
    <source>
        <strain evidence="2">20211129_DDA</strain>
        <tissue evidence="2">Liver</tissue>
    </source>
</reference>
<evidence type="ECO:0000313" key="2">
    <source>
        <dbReference type="EMBL" id="KAJ1149769.1"/>
    </source>
</evidence>
<accession>A0AAV7RBS3</accession>
<organism evidence="2 3">
    <name type="scientific">Pleurodeles waltl</name>
    <name type="common">Iberian ribbed newt</name>
    <dbReference type="NCBI Taxonomy" id="8319"/>
    <lineage>
        <taxon>Eukaryota</taxon>
        <taxon>Metazoa</taxon>
        <taxon>Chordata</taxon>
        <taxon>Craniata</taxon>
        <taxon>Vertebrata</taxon>
        <taxon>Euteleostomi</taxon>
        <taxon>Amphibia</taxon>
        <taxon>Batrachia</taxon>
        <taxon>Caudata</taxon>
        <taxon>Salamandroidea</taxon>
        <taxon>Salamandridae</taxon>
        <taxon>Pleurodelinae</taxon>
        <taxon>Pleurodeles</taxon>
    </lineage>
</organism>
<feature type="transmembrane region" description="Helical" evidence="1">
    <location>
        <begin position="88"/>
        <end position="111"/>
    </location>
</feature>
<keyword evidence="1" id="KW-0812">Transmembrane</keyword>
<evidence type="ECO:0000256" key="1">
    <source>
        <dbReference type="SAM" id="Phobius"/>
    </source>
</evidence>
<gene>
    <name evidence="2" type="ORF">NDU88_002574</name>
</gene>
<keyword evidence="1" id="KW-0472">Membrane</keyword>
<sequence length="254" mass="28493">MRGVEWSEAVVFGRCGSGPCHGVGVLLCLCSDLAQLGCRSPAPLHHPVPAAHLPASGIRWRLNSEKEWGDINNELRIQLMRAAKPIPVVHMVAWLGPAALIMQFGLWGICLSIGQRNRARQDALADNWVWMGLRLYIPLNRVRLGTPSRDMKWKQMQGYGGLDQEKDGDLSLQLRYTGTNPPNPGKPSVPWKHWIRPYENVIVAIDASAFTPLRKGTWFESVHEEALLHVLHHQTRVPGEKKLTIAKVDFMKVV</sequence>
<dbReference type="AlphaFoldDB" id="A0AAV7RBS3"/>